<sequence length="1025" mass="110493">MSAEDLFNEFFNPLPDDPAAEASPVLQRNGAASLGNQDPATFTLSQLDSTALPPPPPHRHGPAPPLSGRAGSSGGDSDGATGQVGAAGGWSAQDVKKEAVTPPLPKPKRTRNRKPSSCVQCRKKKLRCNRAAPCDQCTSRGDHCAWDDAVPLFDARAEHDADELRAQVRRLETLVAHLTSQKEVDDGGSSSDPSVANESMPSPLFDQFPSTSRPDTAARARSDSQRQHKMDLRANDLCEALSQLVIKEFVVVEGSGEESWAPGGGRGTPFIDEAATFIATLPQQFGLTYALPSFTGGFGGGGSGVGVGVGGGGVGGTGGGGSGGGGGFAAGLTAPASEGATSPTGMSEYSNGELSPSPLGSAAFHRSAPPLAEALRFLPTNVEALSAYSYFAGYVDWYAHCVHLPTFEEQWAQLKEALKLDDEQRAKRIDPFFVATFLGICAMGLAMMPVKRAQRDGFGGPADKVRLVDKWLEGAMVALTCGRFLDNPSVESVRAVSVLSTYFVFMSHGESSGAGMGLLSLVVQVAMSLTLHRDPDRTPGRFTFFEAEMRRRLFYSLFTLCILSSSSLGRTWAIFDLNQVDCKLPLDCHDHEILNEETAMAGVASRRRKFEETPMTSLLLKAKLAVMAKKVNDRAFGIHPVSYATVLELDKELKEFEDSIPSRYRMQLDGVGAIVRHTPHVTVTEMRACMIQISLCSEFIRIHRPWLVLAGSNELWQLSRDRCLHYAKLTLAIFRSPSCNQHPWGGLSYKATSAAVVLAVDILTFPQGSEVDSTRALIKAAAVQMEAHAKEASLSRKGAGVIRFLLAKEAAMSAQRDQQRDQQRGGKRARTADIPTPASRTLRPVFAPTPEGSPYIGDNHSSTGSYSSNDDDLRRRVPSSFPSYPSYPSAPHQPPPPQHEHQQQPHYAPPSQYLQQGSRPAHSLPRQSAPRPAPPPPSSYPQEDYRVDFGAPSALGDFAFDFAVPSTSYDAQGGLQYHITGSSSHLPTPPNYHPSHPHQPPYPSDIKPGAYGAYPPSSQPPHPYY</sequence>
<dbReference type="AlphaFoldDB" id="A0A1Y2G3R7"/>
<dbReference type="InterPro" id="IPR001138">
    <property type="entry name" value="Zn2Cys6_DnaBD"/>
</dbReference>
<dbReference type="Proteomes" id="UP000193467">
    <property type="component" value="Unassembled WGS sequence"/>
</dbReference>
<dbReference type="GO" id="GO:0006351">
    <property type="term" value="P:DNA-templated transcription"/>
    <property type="evidence" value="ECO:0007669"/>
    <property type="project" value="InterPro"/>
</dbReference>
<reference evidence="6 7" key="1">
    <citation type="submission" date="2016-07" db="EMBL/GenBank/DDBJ databases">
        <title>Pervasive Adenine N6-methylation of Active Genes in Fungi.</title>
        <authorList>
            <consortium name="DOE Joint Genome Institute"/>
            <person name="Mondo S.J."/>
            <person name="Dannebaum R.O."/>
            <person name="Kuo R.C."/>
            <person name="Labutti K."/>
            <person name="Haridas S."/>
            <person name="Kuo A."/>
            <person name="Salamov A."/>
            <person name="Ahrendt S.R."/>
            <person name="Lipzen A."/>
            <person name="Sullivan W."/>
            <person name="Andreopoulos W.B."/>
            <person name="Clum A."/>
            <person name="Lindquist E."/>
            <person name="Daum C."/>
            <person name="Ramamoorthy G.K."/>
            <person name="Gryganskyi A."/>
            <person name="Culley D."/>
            <person name="Magnuson J.K."/>
            <person name="James T.Y."/>
            <person name="O'Malley M.A."/>
            <person name="Stajich J.E."/>
            <person name="Spatafora J.W."/>
            <person name="Visel A."/>
            <person name="Grigoriev I.V."/>
        </authorList>
    </citation>
    <scope>NUCLEOTIDE SEQUENCE [LARGE SCALE GENOMIC DNA]</scope>
    <source>
        <strain evidence="6 7">62-1032</strain>
    </source>
</reference>
<feature type="region of interest" description="Disordered" evidence="4">
    <location>
        <begin position="179"/>
        <end position="229"/>
    </location>
</feature>
<organism evidence="6 7">
    <name type="scientific">Leucosporidium creatinivorum</name>
    <dbReference type="NCBI Taxonomy" id="106004"/>
    <lineage>
        <taxon>Eukaryota</taxon>
        <taxon>Fungi</taxon>
        <taxon>Dikarya</taxon>
        <taxon>Basidiomycota</taxon>
        <taxon>Pucciniomycotina</taxon>
        <taxon>Microbotryomycetes</taxon>
        <taxon>Leucosporidiales</taxon>
        <taxon>Leucosporidium</taxon>
    </lineage>
</organism>
<dbReference type="PANTHER" id="PTHR31001:SF89">
    <property type="entry name" value="ZN(2)-C6 FUNGAL-TYPE DOMAIN-CONTAINING PROTEIN"/>
    <property type="match status" value="1"/>
</dbReference>
<dbReference type="GO" id="GO:0003677">
    <property type="term" value="F:DNA binding"/>
    <property type="evidence" value="ECO:0007669"/>
    <property type="project" value="InterPro"/>
</dbReference>
<feature type="compositionally biased region" description="Low complexity" evidence="4">
    <location>
        <begin position="878"/>
        <end position="890"/>
    </location>
</feature>
<evidence type="ECO:0000256" key="4">
    <source>
        <dbReference type="SAM" id="MobiDB-lite"/>
    </source>
</evidence>
<dbReference type="Pfam" id="PF00172">
    <property type="entry name" value="Zn_clus"/>
    <property type="match status" value="1"/>
</dbReference>
<dbReference type="CDD" id="cd12148">
    <property type="entry name" value="fungal_TF_MHR"/>
    <property type="match status" value="1"/>
</dbReference>
<dbReference type="InterPro" id="IPR050613">
    <property type="entry name" value="Sec_Metabolite_Reg"/>
</dbReference>
<name>A0A1Y2G3R7_9BASI</name>
<dbReference type="EMBL" id="MCGR01000001">
    <property type="protein sequence ID" value="ORY92584.1"/>
    <property type="molecule type" value="Genomic_DNA"/>
</dbReference>
<feature type="region of interest" description="Disordered" evidence="4">
    <location>
        <begin position="975"/>
        <end position="1025"/>
    </location>
</feature>
<dbReference type="SUPFAM" id="SSF57701">
    <property type="entry name" value="Zn2/Cys6 DNA-binding domain"/>
    <property type="match status" value="1"/>
</dbReference>
<protein>
    <recommendedName>
        <fullName evidence="5">Zn(2)-C6 fungal-type domain-containing protein</fullName>
    </recommendedName>
</protein>
<dbReference type="SMART" id="SM00066">
    <property type="entry name" value="GAL4"/>
    <property type="match status" value="1"/>
</dbReference>
<evidence type="ECO:0000313" key="7">
    <source>
        <dbReference type="Proteomes" id="UP000193467"/>
    </source>
</evidence>
<dbReference type="PROSITE" id="PS00463">
    <property type="entry name" value="ZN2_CY6_FUNGAL_1"/>
    <property type="match status" value="1"/>
</dbReference>
<dbReference type="PROSITE" id="PS50048">
    <property type="entry name" value="ZN2_CY6_FUNGAL_2"/>
    <property type="match status" value="1"/>
</dbReference>
<accession>A0A1Y2G3R7</accession>
<gene>
    <name evidence="6" type="ORF">BCR35DRAFT_4196</name>
</gene>
<evidence type="ECO:0000256" key="2">
    <source>
        <dbReference type="ARBA" id="ARBA00022723"/>
    </source>
</evidence>
<dbReference type="InterPro" id="IPR007219">
    <property type="entry name" value="XnlR_reg_dom"/>
</dbReference>
<dbReference type="GO" id="GO:0005634">
    <property type="term" value="C:nucleus"/>
    <property type="evidence" value="ECO:0007669"/>
    <property type="project" value="UniProtKB-SubCell"/>
</dbReference>
<feature type="compositionally biased region" description="Polar residues" evidence="4">
    <location>
        <begin position="34"/>
        <end position="49"/>
    </location>
</feature>
<dbReference type="Gene3D" id="4.10.240.10">
    <property type="entry name" value="Zn(2)-C6 fungal-type DNA-binding domain"/>
    <property type="match status" value="1"/>
</dbReference>
<dbReference type="OrthoDB" id="3364175at2759"/>
<comment type="caution">
    <text evidence="6">The sequence shown here is derived from an EMBL/GenBank/DDBJ whole genome shotgun (WGS) entry which is preliminary data.</text>
</comment>
<feature type="region of interest" description="Disordered" evidence="4">
    <location>
        <begin position="812"/>
        <end position="948"/>
    </location>
</feature>
<feature type="compositionally biased region" description="Pro residues" evidence="4">
    <location>
        <begin position="987"/>
        <end position="1003"/>
    </location>
</feature>
<dbReference type="InParanoid" id="A0A1Y2G3R7"/>
<dbReference type="PANTHER" id="PTHR31001">
    <property type="entry name" value="UNCHARACTERIZED TRANSCRIPTIONAL REGULATORY PROTEIN"/>
    <property type="match status" value="1"/>
</dbReference>
<feature type="domain" description="Zn(2)-C6 fungal-type" evidence="5">
    <location>
        <begin position="117"/>
        <end position="146"/>
    </location>
</feature>
<evidence type="ECO:0000256" key="3">
    <source>
        <dbReference type="ARBA" id="ARBA00023242"/>
    </source>
</evidence>
<dbReference type="InterPro" id="IPR036864">
    <property type="entry name" value="Zn2-C6_fun-type_DNA-bd_sf"/>
</dbReference>
<dbReference type="GO" id="GO:0008270">
    <property type="term" value="F:zinc ion binding"/>
    <property type="evidence" value="ECO:0007669"/>
    <property type="project" value="InterPro"/>
</dbReference>
<dbReference type="Pfam" id="PF04082">
    <property type="entry name" value="Fungal_trans"/>
    <property type="match status" value="1"/>
</dbReference>
<comment type="subcellular location">
    <subcellularLocation>
        <location evidence="1">Nucleus</location>
    </subcellularLocation>
</comment>
<dbReference type="FunCoup" id="A0A1Y2G3R7">
    <property type="interactions" value="146"/>
</dbReference>
<dbReference type="GO" id="GO:0000981">
    <property type="term" value="F:DNA-binding transcription factor activity, RNA polymerase II-specific"/>
    <property type="evidence" value="ECO:0007669"/>
    <property type="project" value="InterPro"/>
</dbReference>
<feature type="compositionally biased region" description="Polar residues" evidence="4">
    <location>
        <begin position="859"/>
        <end position="868"/>
    </location>
</feature>
<evidence type="ECO:0000256" key="1">
    <source>
        <dbReference type="ARBA" id="ARBA00004123"/>
    </source>
</evidence>
<keyword evidence="2" id="KW-0479">Metal-binding</keyword>
<keyword evidence="3" id="KW-0539">Nucleus</keyword>
<feature type="compositionally biased region" description="Basic and acidic residues" evidence="4">
    <location>
        <begin position="216"/>
        <end position="229"/>
    </location>
</feature>
<feature type="region of interest" description="Disordered" evidence="4">
    <location>
        <begin position="1"/>
        <end position="119"/>
    </location>
</feature>
<evidence type="ECO:0000313" key="6">
    <source>
        <dbReference type="EMBL" id="ORY92584.1"/>
    </source>
</evidence>
<evidence type="ECO:0000259" key="5">
    <source>
        <dbReference type="PROSITE" id="PS50048"/>
    </source>
</evidence>
<keyword evidence="7" id="KW-1185">Reference proteome</keyword>
<dbReference type="CDD" id="cd00067">
    <property type="entry name" value="GAL4"/>
    <property type="match status" value="1"/>
</dbReference>
<dbReference type="STRING" id="106004.A0A1Y2G3R7"/>
<proteinExistence type="predicted"/>